<protein>
    <submittedName>
        <fullName evidence="1">Uncharacterized protein</fullName>
    </submittedName>
</protein>
<keyword evidence="2" id="KW-1185">Reference proteome</keyword>
<reference evidence="1" key="1">
    <citation type="submission" date="2021-01" db="EMBL/GenBank/DDBJ databases">
        <title>Metabolic potential, ecology and presence of endohyphal bacteria is reflected in genomic diversity of Mucoromycotina.</title>
        <authorList>
            <person name="Muszewska A."/>
            <person name="Okrasinska A."/>
            <person name="Steczkiewicz K."/>
            <person name="Drgas O."/>
            <person name="Orlowska M."/>
            <person name="Perlinska-Lenart U."/>
            <person name="Aleksandrzak-Piekarczyk T."/>
            <person name="Szatraj K."/>
            <person name="Zielenkiewicz U."/>
            <person name="Pilsyk S."/>
            <person name="Malc E."/>
            <person name="Mieczkowski P."/>
            <person name="Kruszewska J.S."/>
            <person name="Biernat P."/>
            <person name="Pawlowska J."/>
        </authorList>
    </citation>
    <scope>NUCLEOTIDE SEQUENCE</scope>
    <source>
        <strain evidence="1">WA0000018081</strain>
    </source>
</reference>
<sequence>MSISEINLKEMKESIDIQLSLGVGNPRSLGLLVEGFNCTLFYTILFVDGIYCLIVIKRFCLVEGIYDLINLPSVVEVFTYVKNGLDKFVEEVENKRKRKEKEKMEERICPSFVTNFVNK</sequence>
<dbReference type="AlphaFoldDB" id="A0A8H7SUV6"/>
<evidence type="ECO:0000313" key="2">
    <source>
        <dbReference type="Proteomes" id="UP000613177"/>
    </source>
</evidence>
<gene>
    <name evidence="1" type="ORF">INT48_000548</name>
</gene>
<proteinExistence type="predicted"/>
<evidence type="ECO:0000313" key="1">
    <source>
        <dbReference type="EMBL" id="KAG2234885.1"/>
    </source>
</evidence>
<dbReference type="Proteomes" id="UP000613177">
    <property type="component" value="Unassembled WGS sequence"/>
</dbReference>
<organism evidence="1 2">
    <name type="scientific">Thamnidium elegans</name>
    <dbReference type="NCBI Taxonomy" id="101142"/>
    <lineage>
        <taxon>Eukaryota</taxon>
        <taxon>Fungi</taxon>
        <taxon>Fungi incertae sedis</taxon>
        <taxon>Mucoromycota</taxon>
        <taxon>Mucoromycotina</taxon>
        <taxon>Mucoromycetes</taxon>
        <taxon>Mucorales</taxon>
        <taxon>Mucorineae</taxon>
        <taxon>Mucoraceae</taxon>
        <taxon>Thamnidium</taxon>
    </lineage>
</organism>
<accession>A0A8H7SUV6</accession>
<dbReference type="EMBL" id="JAEPRE010000044">
    <property type="protein sequence ID" value="KAG2234885.1"/>
    <property type="molecule type" value="Genomic_DNA"/>
</dbReference>
<name>A0A8H7SUV6_9FUNG</name>
<comment type="caution">
    <text evidence="1">The sequence shown here is derived from an EMBL/GenBank/DDBJ whole genome shotgun (WGS) entry which is preliminary data.</text>
</comment>